<comment type="caution">
    <text evidence="9">The sequence shown here is derived from an EMBL/GenBank/DDBJ whole genome shotgun (WGS) entry which is preliminary data.</text>
</comment>
<dbReference type="PANTHER" id="PTHR33048">
    <property type="entry name" value="PTH11-LIKE INTEGRAL MEMBRANE PROTEIN (AFU_ORTHOLOGUE AFUA_5G11245)"/>
    <property type="match status" value="1"/>
</dbReference>
<organism evidence="9 10">
    <name type="scientific">Fusarium equiseti</name>
    <name type="common">Fusarium scirpi</name>
    <dbReference type="NCBI Taxonomy" id="61235"/>
    <lineage>
        <taxon>Eukaryota</taxon>
        <taxon>Fungi</taxon>
        <taxon>Dikarya</taxon>
        <taxon>Ascomycota</taxon>
        <taxon>Pezizomycotina</taxon>
        <taxon>Sordariomycetes</taxon>
        <taxon>Hypocreomycetidae</taxon>
        <taxon>Hypocreales</taxon>
        <taxon>Nectriaceae</taxon>
        <taxon>Fusarium</taxon>
        <taxon>Fusarium incarnatum-equiseti species complex</taxon>
    </lineage>
</organism>
<accession>A0A8J2IT39</accession>
<feature type="compositionally biased region" description="Acidic residues" evidence="6">
    <location>
        <begin position="324"/>
        <end position="339"/>
    </location>
</feature>
<feature type="transmembrane region" description="Helical" evidence="7">
    <location>
        <begin position="255"/>
        <end position="276"/>
    </location>
</feature>
<feature type="compositionally biased region" description="Polar residues" evidence="6">
    <location>
        <begin position="297"/>
        <end position="315"/>
    </location>
</feature>
<feature type="transmembrane region" description="Helical" evidence="7">
    <location>
        <begin position="192"/>
        <end position="210"/>
    </location>
</feature>
<evidence type="ECO:0000259" key="8">
    <source>
        <dbReference type="Pfam" id="PF20684"/>
    </source>
</evidence>
<feature type="transmembrane region" description="Helical" evidence="7">
    <location>
        <begin position="42"/>
        <end position="61"/>
    </location>
</feature>
<feature type="transmembrane region" description="Helical" evidence="7">
    <location>
        <begin position="222"/>
        <end position="243"/>
    </location>
</feature>
<feature type="transmembrane region" description="Helical" evidence="7">
    <location>
        <begin position="7"/>
        <end position="27"/>
    </location>
</feature>
<comment type="similarity">
    <text evidence="5">Belongs to the SAT4 family.</text>
</comment>
<gene>
    <name evidence="9" type="ORF">FEQUK3_LOCUS8298</name>
</gene>
<dbReference type="PANTHER" id="PTHR33048:SF92">
    <property type="entry name" value="INTEGRAL MEMBRANE PROTEIN"/>
    <property type="match status" value="1"/>
</dbReference>
<dbReference type="InterPro" id="IPR049326">
    <property type="entry name" value="Rhodopsin_dom_fungi"/>
</dbReference>
<evidence type="ECO:0000256" key="1">
    <source>
        <dbReference type="ARBA" id="ARBA00004141"/>
    </source>
</evidence>
<evidence type="ECO:0000256" key="4">
    <source>
        <dbReference type="ARBA" id="ARBA00023136"/>
    </source>
</evidence>
<feature type="domain" description="Rhodopsin" evidence="8">
    <location>
        <begin position="24"/>
        <end position="282"/>
    </location>
</feature>
<protein>
    <recommendedName>
        <fullName evidence="8">Rhodopsin domain-containing protein</fullName>
    </recommendedName>
</protein>
<evidence type="ECO:0000256" key="3">
    <source>
        <dbReference type="ARBA" id="ARBA00022989"/>
    </source>
</evidence>
<reference evidence="9" key="1">
    <citation type="submission" date="2021-05" db="EMBL/GenBank/DDBJ databases">
        <authorList>
            <person name="Khan N."/>
        </authorList>
    </citation>
    <scope>NUCLEOTIDE SEQUENCE</scope>
</reference>
<evidence type="ECO:0000256" key="6">
    <source>
        <dbReference type="SAM" id="MobiDB-lite"/>
    </source>
</evidence>
<keyword evidence="4 7" id="KW-0472">Membrane</keyword>
<dbReference type="Pfam" id="PF20684">
    <property type="entry name" value="Fung_rhodopsin"/>
    <property type="match status" value="1"/>
</dbReference>
<keyword evidence="3 7" id="KW-1133">Transmembrane helix</keyword>
<comment type="subcellular location">
    <subcellularLocation>
        <location evidence="1">Membrane</location>
        <topology evidence="1">Multi-pass membrane protein</topology>
    </subcellularLocation>
</comment>
<keyword evidence="2 7" id="KW-0812">Transmembrane</keyword>
<evidence type="ECO:0000313" key="10">
    <source>
        <dbReference type="Proteomes" id="UP000693738"/>
    </source>
</evidence>
<dbReference type="EMBL" id="CAJSTJ010000151">
    <property type="protein sequence ID" value="CAG7562590.1"/>
    <property type="molecule type" value="Genomic_DNA"/>
</dbReference>
<evidence type="ECO:0000256" key="5">
    <source>
        <dbReference type="ARBA" id="ARBA00038359"/>
    </source>
</evidence>
<proteinExistence type="inferred from homology"/>
<feature type="region of interest" description="Disordered" evidence="6">
    <location>
        <begin position="285"/>
        <end position="377"/>
    </location>
</feature>
<dbReference type="Proteomes" id="UP000693738">
    <property type="component" value="Unassembled WGS sequence"/>
</dbReference>
<dbReference type="GO" id="GO:0016020">
    <property type="term" value="C:membrane"/>
    <property type="evidence" value="ECO:0007669"/>
    <property type="project" value="UniProtKB-SubCell"/>
</dbReference>
<dbReference type="AlphaFoldDB" id="A0A8J2IT39"/>
<evidence type="ECO:0000256" key="2">
    <source>
        <dbReference type="ARBA" id="ARBA00022692"/>
    </source>
</evidence>
<feature type="transmembrane region" description="Helical" evidence="7">
    <location>
        <begin position="138"/>
        <end position="161"/>
    </location>
</feature>
<evidence type="ECO:0000313" key="9">
    <source>
        <dbReference type="EMBL" id="CAG7562590.1"/>
    </source>
</evidence>
<name>A0A8J2IT39_FUSEQ</name>
<sequence>MQHATTLIIVQALLIVLSLAVVVLRSWTRLHVEGRKLLTADYFAWVGWIFALAWFISSATATRIKYDEDTYVDDEDRVHSVVYLKVCGSRGRNGRELIPRQCVYIAEYCFDIGIYFPKLSITAFYWHLIPSVFRSLRIALYTITTYLACCLTTAFLLNTLIAGPISNNWHVLNIENQWDSAWNSMTNFFTQWSMNFSTDVLLFCFPFFVLNHLMLRKEQKLALVGVFSLGAITLAVGLTRFVISRIADYSLDDASGNTLCTTEMTTAVIVVCLPGLKKLIKRSRTPAGTGRDLGYGSAQTSDSQPLKSRQATQSYAEYGVRDGEFDDDVPGGPDDDVPEGPEYLRKPDLVFLKGQAQEEDRSVDGNSVQSREIGYAL</sequence>
<dbReference type="InterPro" id="IPR052337">
    <property type="entry name" value="SAT4-like"/>
</dbReference>
<evidence type="ECO:0000256" key="7">
    <source>
        <dbReference type="SAM" id="Phobius"/>
    </source>
</evidence>